<evidence type="ECO:0000259" key="2">
    <source>
        <dbReference type="Pfam" id="PF25324"/>
    </source>
</evidence>
<dbReference type="AlphaFoldDB" id="A0A1E3PZE4"/>
<proteinExistence type="predicted"/>
<evidence type="ECO:0000313" key="3">
    <source>
        <dbReference type="EMBL" id="ODQ70644.1"/>
    </source>
</evidence>
<dbReference type="InterPro" id="IPR003615">
    <property type="entry name" value="HNH_nuc"/>
</dbReference>
<protein>
    <submittedName>
        <fullName evidence="3">Uncharacterized protein</fullName>
    </submittedName>
</protein>
<feature type="domain" description="HNH nuclease" evidence="1">
    <location>
        <begin position="121"/>
        <end position="198"/>
    </location>
</feature>
<reference evidence="3 4" key="1">
    <citation type="journal article" date="2016" name="Proc. Natl. Acad. Sci. U.S.A.">
        <title>Comparative genomics of biotechnologically important yeasts.</title>
        <authorList>
            <person name="Riley R."/>
            <person name="Haridas S."/>
            <person name="Wolfe K.H."/>
            <person name="Lopes M.R."/>
            <person name="Hittinger C.T."/>
            <person name="Goeker M."/>
            <person name="Salamov A.A."/>
            <person name="Wisecaver J.H."/>
            <person name="Long T.M."/>
            <person name="Calvey C.H."/>
            <person name="Aerts A.L."/>
            <person name="Barry K.W."/>
            <person name="Choi C."/>
            <person name="Clum A."/>
            <person name="Coughlan A.Y."/>
            <person name="Deshpande S."/>
            <person name="Douglass A.P."/>
            <person name="Hanson S.J."/>
            <person name="Klenk H.-P."/>
            <person name="LaButti K.M."/>
            <person name="Lapidus A."/>
            <person name="Lindquist E.A."/>
            <person name="Lipzen A.M."/>
            <person name="Meier-Kolthoff J.P."/>
            <person name="Ohm R.A."/>
            <person name="Otillar R.P."/>
            <person name="Pangilinan J.L."/>
            <person name="Peng Y."/>
            <person name="Rokas A."/>
            <person name="Rosa C.A."/>
            <person name="Scheuner C."/>
            <person name="Sibirny A.A."/>
            <person name="Slot J.C."/>
            <person name="Stielow J.B."/>
            <person name="Sun H."/>
            <person name="Kurtzman C.P."/>
            <person name="Blackwell M."/>
            <person name="Grigoriev I.V."/>
            <person name="Jeffries T.W."/>
        </authorList>
    </citation>
    <scope>NUCLEOTIDE SEQUENCE [LARGE SCALE GENOMIC DNA]</scope>
    <source>
        <strain evidence="3 4">NRRL Y-11557</strain>
    </source>
</reference>
<organism evidence="3 4">
    <name type="scientific">Lipomyces starkeyi NRRL Y-11557</name>
    <dbReference type="NCBI Taxonomy" id="675824"/>
    <lineage>
        <taxon>Eukaryota</taxon>
        <taxon>Fungi</taxon>
        <taxon>Dikarya</taxon>
        <taxon>Ascomycota</taxon>
        <taxon>Saccharomycotina</taxon>
        <taxon>Lipomycetes</taxon>
        <taxon>Lipomycetales</taxon>
        <taxon>Lipomycetaceae</taxon>
        <taxon>Lipomyces</taxon>
    </lineage>
</organism>
<keyword evidence="4" id="KW-1185">Reference proteome</keyword>
<gene>
    <name evidence="3" type="ORF">LIPSTDRAFT_5417</name>
</gene>
<dbReference type="STRING" id="675824.A0A1E3PZE4"/>
<feature type="domain" description="DUF7881" evidence="2">
    <location>
        <begin position="9"/>
        <end position="83"/>
    </location>
</feature>
<name>A0A1E3PZE4_LIPST</name>
<dbReference type="Pfam" id="PF13391">
    <property type="entry name" value="HNH_2"/>
    <property type="match status" value="1"/>
</dbReference>
<dbReference type="InterPro" id="IPR057203">
    <property type="entry name" value="DUF7881"/>
</dbReference>
<dbReference type="EMBL" id="KV454299">
    <property type="protein sequence ID" value="ODQ70644.1"/>
    <property type="molecule type" value="Genomic_DNA"/>
</dbReference>
<evidence type="ECO:0000313" key="4">
    <source>
        <dbReference type="Proteomes" id="UP000094385"/>
    </source>
</evidence>
<dbReference type="Proteomes" id="UP000094385">
    <property type="component" value="Unassembled WGS sequence"/>
</dbReference>
<sequence length="297" mass="34074">MPENRSLIRNVHLFDGSKPDDPPLGGLYLNPSVTKKKFHRMLKIVIAADCPYRVRLRETEVPLSPDDDEPLESGHYDIVTDTPGGRIWLTDERCIARSFSRTVSKRDRRFREQVRQRDGKCVITGLVNRAAFVDEWTSFETAHIFPLSHEELFRSLGYPQYVTNRCDDSPTGINSCQNGLLMRSNIHQQFDSFNFAIDPDDDYKVTCFRIDLDGIDGRTLDPVCRDPNDEKRVIDEFLRWHFRQTVLANMKANGEPIFEFDFPDGSDMVGEILSGPRAAERMEAELFSRLPSVSPIS</sequence>
<accession>A0A1E3PZE4</accession>
<dbReference type="Pfam" id="PF25324">
    <property type="entry name" value="DUF7881"/>
    <property type="match status" value="1"/>
</dbReference>
<evidence type="ECO:0000259" key="1">
    <source>
        <dbReference type="Pfam" id="PF13391"/>
    </source>
</evidence>
<dbReference type="OrthoDB" id="2142759at2759"/>